<accession>A0A8K0ST23</accession>
<protein>
    <submittedName>
        <fullName evidence="2">Amidohydrolase</fullName>
    </submittedName>
</protein>
<evidence type="ECO:0000313" key="3">
    <source>
        <dbReference type="Proteomes" id="UP000813444"/>
    </source>
</evidence>
<dbReference type="PANTHER" id="PTHR35563:SF2">
    <property type="entry name" value="BARREL METAL-DEPENDENT HYDROLASE, PUTATIVE (AFU_ORTHOLOGUE AFUA_1G16240)-RELATED"/>
    <property type="match status" value="1"/>
</dbReference>
<dbReference type="Proteomes" id="UP000813444">
    <property type="component" value="Unassembled WGS sequence"/>
</dbReference>
<feature type="domain" description="Amidohydrolase-related" evidence="1">
    <location>
        <begin position="60"/>
        <end position="331"/>
    </location>
</feature>
<comment type="caution">
    <text evidence="2">The sequence shown here is derived from an EMBL/GenBank/DDBJ whole genome shotgun (WGS) entry which is preliminary data.</text>
</comment>
<dbReference type="Gene3D" id="3.20.20.140">
    <property type="entry name" value="Metal-dependent hydrolases"/>
    <property type="match status" value="1"/>
</dbReference>
<dbReference type="InterPro" id="IPR032466">
    <property type="entry name" value="Metal_Hydrolase"/>
</dbReference>
<sequence length="335" mass="38223">MPVSFPKTLRARPSLRDKTTVPQHALHRNLVEPPSCRPHLRIEHVAYKARLTHRIPPGSWDSHMHVLDPDRYPLAPGAAYRPSRHTLRDALTFETSVGIRNIVLVQPSIYGHDNSCLLDALYALGPRRGRGVVSFDPATTPTSRLCEWHTLGVRGVRLNIQSHGVAVNTAHIEDMLEKYAAAVRPLGWVVQVYMPMSMMDMLEDIVPRLGVRLCIDHLGHPCLEDTSPQDPYQVPGFASLARLLQQGRTFVKLSAPYRMSRMQNHIDLEPMAREIIRLKGKSRVVFATDWPHTRFEGLDIRPWMDRVLDWCGDDKELVKRLFKENAEDLWDTAHV</sequence>
<dbReference type="InterPro" id="IPR006680">
    <property type="entry name" value="Amidohydro-rel"/>
</dbReference>
<proteinExistence type="predicted"/>
<reference evidence="2" key="1">
    <citation type="journal article" date="2021" name="Nat. Commun.">
        <title>Genetic determinants of endophytism in the Arabidopsis root mycobiome.</title>
        <authorList>
            <person name="Mesny F."/>
            <person name="Miyauchi S."/>
            <person name="Thiergart T."/>
            <person name="Pickel B."/>
            <person name="Atanasova L."/>
            <person name="Karlsson M."/>
            <person name="Huettel B."/>
            <person name="Barry K.W."/>
            <person name="Haridas S."/>
            <person name="Chen C."/>
            <person name="Bauer D."/>
            <person name="Andreopoulos W."/>
            <person name="Pangilinan J."/>
            <person name="LaButti K."/>
            <person name="Riley R."/>
            <person name="Lipzen A."/>
            <person name="Clum A."/>
            <person name="Drula E."/>
            <person name="Henrissat B."/>
            <person name="Kohler A."/>
            <person name="Grigoriev I.V."/>
            <person name="Martin F.M."/>
            <person name="Hacquard S."/>
        </authorList>
    </citation>
    <scope>NUCLEOTIDE SEQUENCE</scope>
    <source>
        <strain evidence="2">MPI-CAGE-CH-0235</strain>
    </source>
</reference>
<dbReference type="Pfam" id="PF04909">
    <property type="entry name" value="Amidohydro_2"/>
    <property type="match status" value="1"/>
</dbReference>
<evidence type="ECO:0000259" key="1">
    <source>
        <dbReference type="Pfam" id="PF04909"/>
    </source>
</evidence>
<evidence type="ECO:0000313" key="2">
    <source>
        <dbReference type="EMBL" id="KAH7313452.1"/>
    </source>
</evidence>
<dbReference type="SUPFAM" id="SSF51556">
    <property type="entry name" value="Metallo-dependent hydrolases"/>
    <property type="match status" value="1"/>
</dbReference>
<name>A0A8K0ST23_9HYPO</name>
<dbReference type="AlphaFoldDB" id="A0A8K0ST23"/>
<dbReference type="InterPro" id="IPR052358">
    <property type="entry name" value="Aro_Compnd_Degr_Hydrolases"/>
</dbReference>
<dbReference type="OrthoDB" id="2135488at2759"/>
<gene>
    <name evidence="2" type="ORF">B0I35DRAFT_451974</name>
</gene>
<dbReference type="EMBL" id="JAGPNK010000009">
    <property type="protein sequence ID" value="KAH7313452.1"/>
    <property type="molecule type" value="Genomic_DNA"/>
</dbReference>
<dbReference type="PANTHER" id="PTHR35563">
    <property type="entry name" value="BARREL METAL-DEPENDENT HYDROLASE, PUTATIVE (AFU_ORTHOLOGUE AFUA_1G16240)-RELATED"/>
    <property type="match status" value="1"/>
</dbReference>
<dbReference type="GO" id="GO:0016787">
    <property type="term" value="F:hydrolase activity"/>
    <property type="evidence" value="ECO:0007669"/>
    <property type="project" value="InterPro"/>
</dbReference>
<keyword evidence="3" id="KW-1185">Reference proteome</keyword>
<organism evidence="2 3">
    <name type="scientific">Stachybotrys elegans</name>
    <dbReference type="NCBI Taxonomy" id="80388"/>
    <lineage>
        <taxon>Eukaryota</taxon>
        <taxon>Fungi</taxon>
        <taxon>Dikarya</taxon>
        <taxon>Ascomycota</taxon>
        <taxon>Pezizomycotina</taxon>
        <taxon>Sordariomycetes</taxon>
        <taxon>Hypocreomycetidae</taxon>
        <taxon>Hypocreales</taxon>
        <taxon>Stachybotryaceae</taxon>
        <taxon>Stachybotrys</taxon>
    </lineage>
</organism>